<keyword evidence="2" id="KW-0472">Membrane</keyword>
<dbReference type="AlphaFoldDB" id="A0A8T0QAA3"/>
<name>A0A8T0QAA3_PANVG</name>
<gene>
    <name evidence="3" type="ORF">PVAP13_7NG427550</name>
</gene>
<sequence length="238" mass="25472">MASALERSASFAQSRSSGHHLSRTTVITARAGRRAREKAEAATAAGKGTRGGARASHPSPYDIIGSYGPTPRHTHRTRRLAAASTVHTTPPPPPPTLSRAPRRATASPISPSPARFAAFYQSSSGPPGPWRRALGTWCRALPPLSPLFIRPTSPGASLAQLGRLLLQTSPRLLATAPGERRQRQNPRWVVLCVLVIALAALPCLTLLLPLVSRLVLHLPCLFRDGARLLFSTLCSFPT</sequence>
<keyword evidence="2" id="KW-1133">Transmembrane helix</keyword>
<feature type="compositionally biased region" description="Low complexity" evidence="1">
    <location>
        <begin position="41"/>
        <end position="55"/>
    </location>
</feature>
<feature type="transmembrane region" description="Helical" evidence="2">
    <location>
        <begin position="188"/>
        <end position="211"/>
    </location>
</feature>
<evidence type="ECO:0000256" key="2">
    <source>
        <dbReference type="SAM" id="Phobius"/>
    </source>
</evidence>
<evidence type="ECO:0000256" key="1">
    <source>
        <dbReference type="SAM" id="MobiDB-lite"/>
    </source>
</evidence>
<evidence type="ECO:0000313" key="4">
    <source>
        <dbReference type="Proteomes" id="UP000823388"/>
    </source>
</evidence>
<evidence type="ECO:0000313" key="3">
    <source>
        <dbReference type="EMBL" id="KAG2569552.1"/>
    </source>
</evidence>
<comment type="caution">
    <text evidence="3">The sequence shown here is derived from an EMBL/GenBank/DDBJ whole genome shotgun (WGS) entry which is preliminary data.</text>
</comment>
<accession>A0A8T0QAA3</accession>
<dbReference type="EMBL" id="CM029050">
    <property type="protein sequence ID" value="KAG2569552.1"/>
    <property type="molecule type" value="Genomic_DNA"/>
</dbReference>
<reference evidence="3" key="1">
    <citation type="submission" date="2020-05" db="EMBL/GenBank/DDBJ databases">
        <title>WGS assembly of Panicum virgatum.</title>
        <authorList>
            <person name="Lovell J.T."/>
            <person name="Jenkins J."/>
            <person name="Shu S."/>
            <person name="Juenger T.E."/>
            <person name="Schmutz J."/>
        </authorList>
    </citation>
    <scope>NUCLEOTIDE SEQUENCE</scope>
    <source>
        <strain evidence="3">AP13</strain>
    </source>
</reference>
<proteinExistence type="predicted"/>
<keyword evidence="2" id="KW-0812">Transmembrane</keyword>
<keyword evidence="4" id="KW-1185">Reference proteome</keyword>
<protein>
    <submittedName>
        <fullName evidence="3">Uncharacterized protein</fullName>
    </submittedName>
</protein>
<feature type="region of interest" description="Disordered" evidence="1">
    <location>
        <begin position="1"/>
        <end position="109"/>
    </location>
</feature>
<organism evidence="3 4">
    <name type="scientific">Panicum virgatum</name>
    <name type="common">Blackwell switchgrass</name>
    <dbReference type="NCBI Taxonomy" id="38727"/>
    <lineage>
        <taxon>Eukaryota</taxon>
        <taxon>Viridiplantae</taxon>
        <taxon>Streptophyta</taxon>
        <taxon>Embryophyta</taxon>
        <taxon>Tracheophyta</taxon>
        <taxon>Spermatophyta</taxon>
        <taxon>Magnoliopsida</taxon>
        <taxon>Liliopsida</taxon>
        <taxon>Poales</taxon>
        <taxon>Poaceae</taxon>
        <taxon>PACMAD clade</taxon>
        <taxon>Panicoideae</taxon>
        <taxon>Panicodae</taxon>
        <taxon>Paniceae</taxon>
        <taxon>Panicinae</taxon>
        <taxon>Panicum</taxon>
        <taxon>Panicum sect. Hiantes</taxon>
    </lineage>
</organism>
<dbReference type="Proteomes" id="UP000823388">
    <property type="component" value="Chromosome 7N"/>
</dbReference>
<feature type="compositionally biased region" description="Low complexity" evidence="1">
    <location>
        <begin position="97"/>
        <end position="109"/>
    </location>
</feature>